<dbReference type="SUPFAM" id="SSF52540">
    <property type="entry name" value="P-loop containing nucleoside triphosphate hydrolases"/>
    <property type="match status" value="1"/>
</dbReference>
<dbReference type="Gene3D" id="3.40.50.300">
    <property type="entry name" value="P-loop containing nucleotide triphosphate hydrolases"/>
    <property type="match status" value="1"/>
</dbReference>
<keyword evidence="5" id="KW-0067">ATP-binding</keyword>
<protein>
    <recommendedName>
        <fullName evidence="7">ABC transporter domain-containing protein</fullName>
    </recommendedName>
</protein>
<evidence type="ECO:0000313" key="9">
    <source>
        <dbReference type="Proteomes" id="UP000196503"/>
    </source>
</evidence>
<evidence type="ECO:0000256" key="1">
    <source>
        <dbReference type="ARBA" id="ARBA00004202"/>
    </source>
</evidence>
<evidence type="ECO:0000256" key="5">
    <source>
        <dbReference type="ARBA" id="ARBA00022840"/>
    </source>
</evidence>
<comment type="caution">
    <text evidence="8">The sequence shown here is derived from an EMBL/GenBank/DDBJ whole genome shotgun (WGS) entry which is preliminary data.</text>
</comment>
<dbReference type="Proteomes" id="UP000196503">
    <property type="component" value="Unassembled WGS sequence"/>
</dbReference>
<dbReference type="PANTHER" id="PTHR42788:SF7">
    <property type="entry name" value="NITRATE ABC TRANSPORTER ATP-BINDING PROTEIN"/>
    <property type="match status" value="1"/>
</dbReference>
<dbReference type="PANTHER" id="PTHR42788">
    <property type="entry name" value="TAURINE IMPORT ATP-BINDING PROTEIN-RELATED"/>
    <property type="match status" value="1"/>
</dbReference>
<dbReference type="InterPro" id="IPR027417">
    <property type="entry name" value="P-loop_NTPase"/>
</dbReference>
<dbReference type="InterPro" id="IPR003439">
    <property type="entry name" value="ABC_transporter-like_ATP-bd"/>
</dbReference>
<evidence type="ECO:0000256" key="3">
    <source>
        <dbReference type="ARBA" id="ARBA00022475"/>
    </source>
</evidence>
<dbReference type="GO" id="GO:0005524">
    <property type="term" value="F:ATP binding"/>
    <property type="evidence" value="ECO:0007669"/>
    <property type="project" value="UniProtKB-KW"/>
</dbReference>
<dbReference type="InterPro" id="IPR003593">
    <property type="entry name" value="AAA+_ATPase"/>
</dbReference>
<reference evidence="8 9" key="1">
    <citation type="submission" date="2017-05" db="EMBL/GenBank/DDBJ databases">
        <title>The Genome Sequence of Enterococcus faecium 2D5_DIV0622.</title>
        <authorList>
            <consortium name="The Broad Institute Genomics Platform"/>
            <consortium name="The Broad Institute Genomic Center for Infectious Diseases"/>
            <person name="Earl A."/>
            <person name="Manson A."/>
            <person name="Schwartman J."/>
            <person name="Gilmore M."/>
            <person name="Abouelleil A."/>
            <person name="Cao P."/>
            <person name="Chapman S."/>
            <person name="Cusick C."/>
            <person name="Shea T."/>
            <person name="Young S."/>
            <person name="Neafsey D."/>
            <person name="Nusbaum C."/>
            <person name="Birren B."/>
        </authorList>
    </citation>
    <scope>NUCLEOTIDE SEQUENCE [LARGE SCALE GENOMIC DNA]</scope>
    <source>
        <strain evidence="8 9">2D5_DIV0622</strain>
    </source>
</reference>
<dbReference type="PROSITE" id="PS00211">
    <property type="entry name" value="ABC_TRANSPORTER_1"/>
    <property type="match status" value="1"/>
</dbReference>
<evidence type="ECO:0000259" key="7">
    <source>
        <dbReference type="PROSITE" id="PS50893"/>
    </source>
</evidence>
<keyword evidence="3" id="KW-1003">Cell membrane</keyword>
<feature type="domain" description="ABC transporter" evidence="7">
    <location>
        <begin position="4"/>
        <end position="251"/>
    </location>
</feature>
<dbReference type="PROSITE" id="PS50893">
    <property type="entry name" value="ABC_TRANSPORTER_2"/>
    <property type="match status" value="1"/>
</dbReference>
<sequence length="255" mass="28555">MSMLRLENITKIIHNGSNEEKVLLDHIDFQVNAGDFVTVLGGNGAGKSTLFNTISGSLPATFGKIFIDNQEVTHLSEELRAPFIARVFQDPKMGTAPRMTVAENLLLAKFRGQKRSLKLRKLGQYQEEFYQLCVQIGNGLEAHLQSATGDLSGGQRQALSLLMATIQSPKLLLLDEHTAALDPKTAKQLMHLTAEIVEQKQLTCMMITHRMEDALKYGNRLIVLKKGKIIKDLSNEEKAKLTMNEVLHFFEDDFM</sequence>
<organism evidence="8 9">
    <name type="scientific">Enterococcus cecorum</name>
    <dbReference type="NCBI Taxonomy" id="44008"/>
    <lineage>
        <taxon>Bacteria</taxon>
        <taxon>Bacillati</taxon>
        <taxon>Bacillota</taxon>
        <taxon>Bacilli</taxon>
        <taxon>Lactobacillales</taxon>
        <taxon>Enterococcaceae</taxon>
        <taxon>Enterococcus</taxon>
    </lineage>
</organism>
<keyword evidence="4" id="KW-0547">Nucleotide-binding</keyword>
<dbReference type="InterPro" id="IPR050166">
    <property type="entry name" value="ABC_transporter_ATP-bind"/>
</dbReference>
<keyword evidence="2" id="KW-0813">Transport</keyword>
<evidence type="ECO:0000256" key="2">
    <source>
        <dbReference type="ARBA" id="ARBA00022448"/>
    </source>
</evidence>
<name>A0A1Y3UUW3_9ENTE</name>
<dbReference type="EMBL" id="NIBL01000001">
    <property type="protein sequence ID" value="OUZ19159.1"/>
    <property type="molecule type" value="Genomic_DNA"/>
</dbReference>
<dbReference type="AlphaFoldDB" id="A0A1Y3UUW3"/>
<dbReference type="Pfam" id="PF00005">
    <property type="entry name" value="ABC_tran"/>
    <property type="match status" value="1"/>
</dbReference>
<dbReference type="SMART" id="SM00382">
    <property type="entry name" value="AAA"/>
    <property type="match status" value="1"/>
</dbReference>
<dbReference type="GO" id="GO:0016887">
    <property type="term" value="F:ATP hydrolysis activity"/>
    <property type="evidence" value="ECO:0007669"/>
    <property type="project" value="InterPro"/>
</dbReference>
<gene>
    <name evidence="8" type="ORF">A5869_000808</name>
</gene>
<evidence type="ECO:0000256" key="6">
    <source>
        <dbReference type="ARBA" id="ARBA00023136"/>
    </source>
</evidence>
<accession>A0A1Y3UUW3</accession>
<comment type="subcellular location">
    <subcellularLocation>
        <location evidence="1">Cell membrane</location>
        <topology evidence="1">Peripheral membrane protein</topology>
    </subcellularLocation>
</comment>
<evidence type="ECO:0000313" key="8">
    <source>
        <dbReference type="EMBL" id="OUZ19159.1"/>
    </source>
</evidence>
<keyword evidence="6" id="KW-0472">Membrane</keyword>
<proteinExistence type="predicted"/>
<evidence type="ECO:0000256" key="4">
    <source>
        <dbReference type="ARBA" id="ARBA00022741"/>
    </source>
</evidence>
<dbReference type="GO" id="GO:0005886">
    <property type="term" value="C:plasma membrane"/>
    <property type="evidence" value="ECO:0007669"/>
    <property type="project" value="UniProtKB-SubCell"/>
</dbReference>
<dbReference type="InterPro" id="IPR017871">
    <property type="entry name" value="ABC_transporter-like_CS"/>
</dbReference>